<feature type="transmembrane region" description="Helical" evidence="6">
    <location>
        <begin position="124"/>
        <end position="143"/>
    </location>
</feature>
<feature type="transmembrane region" description="Helical" evidence="6">
    <location>
        <begin position="21"/>
        <end position="40"/>
    </location>
</feature>
<dbReference type="GO" id="GO:0016020">
    <property type="term" value="C:membrane"/>
    <property type="evidence" value="ECO:0007669"/>
    <property type="project" value="UniProtKB-SubCell"/>
</dbReference>
<evidence type="ECO:0000256" key="3">
    <source>
        <dbReference type="ARBA" id="ARBA00022989"/>
    </source>
</evidence>
<keyword evidence="4 6" id="KW-0472">Membrane</keyword>
<dbReference type="Pfam" id="PF07681">
    <property type="entry name" value="DoxX"/>
    <property type="match status" value="1"/>
</dbReference>
<feature type="transmembrane region" description="Helical" evidence="6">
    <location>
        <begin position="90"/>
        <end position="109"/>
    </location>
</feature>
<reference evidence="7" key="1">
    <citation type="journal article" date="2007" name="J. Biol. Chem.">
        <title>Molecular basis for chloronium-mediated meroterpene cyclization: cloning, sequencing, and heterologous expression of the napyradiomycin biosynthetic gene cluster.</title>
        <authorList>
            <person name="Winter J.M."/>
            <person name="Moffitt M.C."/>
            <person name="Zazopoulos E."/>
            <person name="McAlpine J.B."/>
            <person name="Dorrestein P.C."/>
            <person name="Moore B.S."/>
        </authorList>
    </citation>
    <scope>NUCLEOTIDE SEQUENCE</scope>
    <source>
        <strain evidence="7">NRRL 18422</strain>
    </source>
</reference>
<accession>A7KH00</accession>
<feature type="compositionally biased region" description="Low complexity" evidence="5">
    <location>
        <begin position="154"/>
        <end position="196"/>
    </location>
</feature>
<keyword evidence="2 6" id="KW-0812">Transmembrane</keyword>
<evidence type="ECO:0000256" key="4">
    <source>
        <dbReference type="ARBA" id="ARBA00023136"/>
    </source>
</evidence>
<dbReference type="AlphaFoldDB" id="A7KH00"/>
<feature type="transmembrane region" description="Helical" evidence="6">
    <location>
        <begin position="60"/>
        <end position="83"/>
    </location>
</feature>
<evidence type="ECO:0000256" key="1">
    <source>
        <dbReference type="ARBA" id="ARBA00004141"/>
    </source>
</evidence>
<evidence type="ECO:0000256" key="5">
    <source>
        <dbReference type="SAM" id="MobiDB-lite"/>
    </source>
</evidence>
<keyword evidence="3 6" id="KW-1133">Transmembrane helix</keyword>
<feature type="region of interest" description="Disordered" evidence="5">
    <location>
        <begin position="149"/>
        <end position="206"/>
    </location>
</feature>
<comment type="subcellular location">
    <subcellularLocation>
        <location evidence="1">Membrane</location>
        <topology evidence="1">Multi-pass membrane protein</topology>
    </subcellularLocation>
</comment>
<protein>
    <submittedName>
        <fullName evidence="7">NapU3</fullName>
    </submittedName>
</protein>
<evidence type="ECO:0000256" key="6">
    <source>
        <dbReference type="SAM" id="Phobius"/>
    </source>
</evidence>
<name>A7KH00_9ACTN</name>
<dbReference type="EMBL" id="EF397638">
    <property type="protein sequence ID" value="ABS50459.1"/>
    <property type="molecule type" value="Genomic_DNA"/>
</dbReference>
<dbReference type="InterPro" id="IPR032808">
    <property type="entry name" value="DoxX"/>
</dbReference>
<evidence type="ECO:0000256" key="2">
    <source>
        <dbReference type="ARBA" id="ARBA00022692"/>
    </source>
</evidence>
<organism evidence="7">
    <name type="scientific">Streptomyces aculeolatus</name>
    <dbReference type="NCBI Taxonomy" id="270689"/>
    <lineage>
        <taxon>Bacteria</taxon>
        <taxon>Bacillati</taxon>
        <taxon>Actinomycetota</taxon>
        <taxon>Actinomycetes</taxon>
        <taxon>Kitasatosporales</taxon>
        <taxon>Streptomycetaceae</taxon>
        <taxon>Streptomyces</taxon>
    </lineage>
</organism>
<sequence length="206" mass="21192">MRIYLQLTRSLERLGASFGIAALRISIGIIYLWFGVPKFFPGVSPAEVLASKTVERLTFGVIEGTAASVVTGTLETVLGLLLISGRLVPLTSIGLLAHMAGTFTPLFIFPKETWEGFCIGTLEGQYILKNLVIVAAAFVVIGYSKAHSRPDPAGPAGPAGPVKAAEPAGPAEPAEPAGPGHPEPAGTAPAAVDPAASGSVTRHADV</sequence>
<evidence type="ECO:0000313" key="7">
    <source>
        <dbReference type="EMBL" id="ABS50459.1"/>
    </source>
</evidence>
<proteinExistence type="predicted"/>
<gene>
    <name evidence="7" type="primary">napU3</name>
</gene>